<dbReference type="Proteomes" id="UP001500957">
    <property type="component" value="Unassembled WGS sequence"/>
</dbReference>
<evidence type="ECO:0000313" key="2">
    <source>
        <dbReference type="Proteomes" id="UP001500957"/>
    </source>
</evidence>
<reference evidence="1 2" key="1">
    <citation type="journal article" date="2019" name="Int. J. Syst. Evol. Microbiol.">
        <title>The Global Catalogue of Microorganisms (GCM) 10K type strain sequencing project: providing services to taxonomists for standard genome sequencing and annotation.</title>
        <authorList>
            <consortium name="The Broad Institute Genomics Platform"/>
            <consortium name="The Broad Institute Genome Sequencing Center for Infectious Disease"/>
            <person name="Wu L."/>
            <person name="Ma J."/>
        </authorList>
    </citation>
    <scope>NUCLEOTIDE SEQUENCE [LARGE SCALE GENOMIC DNA]</scope>
    <source>
        <strain evidence="1 2">JCM 10671</strain>
    </source>
</reference>
<evidence type="ECO:0000313" key="1">
    <source>
        <dbReference type="EMBL" id="GAA0634281.1"/>
    </source>
</evidence>
<sequence>MRAVDGNGGDGERLWHVTVTVAGPAVCPDEVRAGLERLGLDHPFLMSGRYAADRAEVRYWEEAPDVHDALAMALRLWGEHRITAGLPAWSIVGLEVVDRETYRRRGGTTPLVSPGVRPF</sequence>
<comment type="caution">
    <text evidence="1">The sequence shown here is derived from an EMBL/GenBank/DDBJ whole genome shotgun (WGS) entry which is preliminary data.</text>
</comment>
<dbReference type="EMBL" id="BAAAHE010000046">
    <property type="protein sequence ID" value="GAA0634281.1"/>
    <property type="molecule type" value="Genomic_DNA"/>
</dbReference>
<proteinExistence type="predicted"/>
<accession>A0ABN1H9G5</accession>
<name>A0ABN1H9G5_9ACTN</name>
<organism evidence="1 2">
    <name type="scientific">Sporichthya brevicatena</name>
    <dbReference type="NCBI Taxonomy" id="171442"/>
    <lineage>
        <taxon>Bacteria</taxon>
        <taxon>Bacillati</taxon>
        <taxon>Actinomycetota</taxon>
        <taxon>Actinomycetes</taxon>
        <taxon>Sporichthyales</taxon>
        <taxon>Sporichthyaceae</taxon>
        <taxon>Sporichthya</taxon>
    </lineage>
</organism>
<gene>
    <name evidence="1" type="ORF">GCM10009547_42880</name>
</gene>
<keyword evidence="2" id="KW-1185">Reference proteome</keyword>
<protein>
    <submittedName>
        <fullName evidence="1">Uncharacterized protein</fullName>
    </submittedName>
</protein>